<dbReference type="EMBL" id="FOYI01000014">
    <property type="protein sequence ID" value="SFR18483.1"/>
    <property type="molecule type" value="Genomic_DNA"/>
</dbReference>
<comment type="similarity">
    <text evidence="1">Belongs to the type-I restriction system S methylase family.</text>
</comment>
<dbReference type="Gene3D" id="3.90.220.20">
    <property type="entry name" value="DNA methylase specificity domains"/>
    <property type="match status" value="2"/>
</dbReference>
<dbReference type="PANTHER" id="PTHR30408">
    <property type="entry name" value="TYPE-1 RESTRICTION ENZYME ECOKI SPECIFICITY PROTEIN"/>
    <property type="match status" value="1"/>
</dbReference>
<dbReference type="AlphaFoldDB" id="A0A1I6EL33"/>
<dbReference type="SUPFAM" id="SSF116734">
    <property type="entry name" value="DNA methylase specificity domain"/>
    <property type="match status" value="2"/>
</dbReference>
<evidence type="ECO:0000256" key="3">
    <source>
        <dbReference type="ARBA" id="ARBA00023125"/>
    </source>
</evidence>
<dbReference type="InterPro" id="IPR000055">
    <property type="entry name" value="Restrct_endonuc_typeI_TRD"/>
</dbReference>
<evidence type="ECO:0000313" key="6">
    <source>
        <dbReference type="EMBL" id="SFR18483.1"/>
    </source>
</evidence>
<dbReference type="GO" id="GO:0003677">
    <property type="term" value="F:DNA binding"/>
    <property type="evidence" value="ECO:0007669"/>
    <property type="project" value="UniProtKB-KW"/>
</dbReference>
<dbReference type="Pfam" id="PF01420">
    <property type="entry name" value="Methylase_S"/>
    <property type="match status" value="1"/>
</dbReference>
<dbReference type="GO" id="GO:0009307">
    <property type="term" value="P:DNA restriction-modification system"/>
    <property type="evidence" value="ECO:0007669"/>
    <property type="project" value="UniProtKB-KW"/>
</dbReference>
<keyword evidence="3" id="KW-0238">DNA-binding</keyword>
<keyword evidence="4" id="KW-0175">Coiled coil</keyword>
<keyword evidence="2" id="KW-0680">Restriction system</keyword>
<dbReference type="PANTHER" id="PTHR30408:SF12">
    <property type="entry name" value="TYPE I RESTRICTION ENZYME MJAVIII SPECIFICITY SUBUNIT"/>
    <property type="match status" value="1"/>
</dbReference>
<gene>
    <name evidence="6" type="ORF">SAMN04515673_11411</name>
</gene>
<dbReference type="InterPro" id="IPR052021">
    <property type="entry name" value="Type-I_RS_S_subunit"/>
</dbReference>
<feature type="coiled-coil region" evidence="4">
    <location>
        <begin position="276"/>
        <end position="303"/>
    </location>
</feature>
<organism evidence="6 7">
    <name type="scientific">Poseidonocella sedimentorum</name>
    <dbReference type="NCBI Taxonomy" id="871652"/>
    <lineage>
        <taxon>Bacteria</taxon>
        <taxon>Pseudomonadati</taxon>
        <taxon>Pseudomonadota</taxon>
        <taxon>Alphaproteobacteria</taxon>
        <taxon>Rhodobacterales</taxon>
        <taxon>Roseobacteraceae</taxon>
        <taxon>Poseidonocella</taxon>
    </lineage>
</organism>
<evidence type="ECO:0000256" key="1">
    <source>
        <dbReference type="ARBA" id="ARBA00010923"/>
    </source>
</evidence>
<name>A0A1I6EL33_9RHOB</name>
<dbReference type="STRING" id="871652.SAMN04515673_11411"/>
<sequence length="323" mass="35638">MFHVLSDSVAEFDKRAHGSTMKHIKRGELAEYSVGVPDDPKEQSKIAEVLDTLDAAIRGTEAVVAKLKAMKQGLLHDLLTRGIDANGDLRPPHTEAPHLYKETPLGWLPKEWDVLPLGEITRELAQGWSPDCPSEEALADEWGVLKTTAVVWQGYQAHENKRLTMGLKPRPHLQVEARDILITRAGPSSRVAVVAYVPETRDKLMISDKLYRLRVHQRHNPGYVSLALGSTAVQREISKTISGMAESQTNISQATLKPLPTPLPSQPEQDFIAETITAQSQKITEEEQLLKKLRLQKSGLMDDLLTGRVSVAPLLEEGAGHGA</sequence>
<dbReference type="InterPro" id="IPR044946">
    <property type="entry name" value="Restrct_endonuc_typeI_TRD_sf"/>
</dbReference>
<evidence type="ECO:0000313" key="7">
    <source>
        <dbReference type="Proteomes" id="UP000199302"/>
    </source>
</evidence>
<evidence type="ECO:0000259" key="5">
    <source>
        <dbReference type="Pfam" id="PF01420"/>
    </source>
</evidence>
<reference evidence="6 7" key="1">
    <citation type="submission" date="2016-10" db="EMBL/GenBank/DDBJ databases">
        <authorList>
            <person name="de Groot N.N."/>
        </authorList>
    </citation>
    <scope>NUCLEOTIDE SEQUENCE [LARGE SCALE GENOMIC DNA]</scope>
    <source>
        <strain evidence="7">KMM 9023,NRIC 0796,JCM 17311,KCTC 23692</strain>
    </source>
</reference>
<dbReference type="Gene3D" id="1.10.287.1120">
    <property type="entry name" value="Bipartite methylase S protein"/>
    <property type="match status" value="1"/>
</dbReference>
<protein>
    <submittedName>
        <fullName evidence="6">Type I restriction enzyme, S subunit</fullName>
    </submittedName>
</protein>
<dbReference type="Proteomes" id="UP000199302">
    <property type="component" value="Unassembled WGS sequence"/>
</dbReference>
<proteinExistence type="inferred from homology"/>
<feature type="domain" description="Type I restriction modification DNA specificity" evidence="5">
    <location>
        <begin position="13"/>
        <end position="61"/>
    </location>
</feature>
<keyword evidence="7" id="KW-1185">Reference proteome</keyword>
<accession>A0A1I6EL33</accession>
<evidence type="ECO:0000256" key="2">
    <source>
        <dbReference type="ARBA" id="ARBA00022747"/>
    </source>
</evidence>
<evidence type="ECO:0000256" key="4">
    <source>
        <dbReference type="SAM" id="Coils"/>
    </source>
</evidence>